<evidence type="ECO:0000313" key="2">
    <source>
        <dbReference type="Proteomes" id="UP001387100"/>
    </source>
</evidence>
<dbReference type="EMBL" id="JBBIAA010000014">
    <property type="protein sequence ID" value="MEJ5945983.1"/>
    <property type="molecule type" value="Genomic_DNA"/>
</dbReference>
<dbReference type="Gene3D" id="3.20.20.80">
    <property type="entry name" value="Glycosidases"/>
    <property type="match status" value="1"/>
</dbReference>
<organism evidence="1 2">
    <name type="scientific">Pseudokineococcus basanitobsidens</name>
    <dbReference type="NCBI Taxonomy" id="1926649"/>
    <lineage>
        <taxon>Bacteria</taxon>
        <taxon>Bacillati</taxon>
        <taxon>Actinomycetota</taxon>
        <taxon>Actinomycetes</taxon>
        <taxon>Kineosporiales</taxon>
        <taxon>Kineosporiaceae</taxon>
        <taxon>Pseudokineococcus</taxon>
    </lineage>
</organism>
<accession>A0ABU8RLM8</accession>
<comment type="caution">
    <text evidence="1">The sequence shown here is derived from an EMBL/GenBank/DDBJ whole genome shotgun (WGS) entry which is preliminary data.</text>
</comment>
<sequence length="441" mass="46472">MTAAPPVGAPLALPGGGLRVGANYTPSRGWFHSWMDLDLDEVRRDLDSVAEMGLDHVRVFPLWPLLQPDRSLVRARAVEDVVAVVDLAAERGLATSVDALQGHLSSFDFLPAWVVTWHRRSLFTDEDVVAAQERLVTALAAALADRPGFLGLGLGNETNQFAHPYHPDPSPLGAEQASVWLARLLAAADRAAPGGQHTHSADDDVWFRDSSAVTPAHATALGAATTVHSWVFRDGVRDLGPCSEGQLLHARYLLELAAGAAQDPGRCVWLQEVGAPEPQVPPGRAGDFLAGTLERVVGAPGLAAVTWWCSHDVDAGLADFPPLEHGLGLMTSERRRKPAADALVELLPDLRRPCAPHAGDRDGLLVPGLGEPGARSATSPTGEVAAAWREVASDGEPPALVTPQDAADPARLRARGVRRLVEVAEVAAGRGHGAVVGASAP</sequence>
<keyword evidence="2" id="KW-1185">Reference proteome</keyword>
<evidence type="ECO:0008006" key="3">
    <source>
        <dbReference type="Google" id="ProtNLM"/>
    </source>
</evidence>
<protein>
    <recommendedName>
        <fullName evidence="3">Cellulase (Glycosyl hydrolase family 5)</fullName>
    </recommendedName>
</protein>
<evidence type="ECO:0000313" key="1">
    <source>
        <dbReference type="EMBL" id="MEJ5945983.1"/>
    </source>
</evidence>
<dbReference type="InterPro" id="IPR017853">
    <property type="entry name" value="GH"/>
</dbReference>
<dbReference type="SUPFAM" id="SSF51445">
    <property type="entry name" value="(Trans)glycosidases"/>
    <property type="match status" value="1"/>
</dbReference>
<dbReference type="RefSeq" id="WP_339575368.1">
    <property type="nucleotide sequence ID" value="NZ_JBBIAA010000014.1"/>
</dbReference>
<dbReference type="Proteomes" id="UP001387100">
    <property type="component" value="Unassembled WGS sequence"/>
</dbReference>
<gene>
    <name evidence="1" type="ORF">WDZ17_11845</name>
</gene>
<reference evidence="1 2" key="1">
    <citation type="journal article" date="2017" name="Int. J. Syst. Evol. Microbiol.">
        <title>Pseudokineococcus basanitobsidens sp. nov., isolated from volcanic rock.</title>
        <authorList>
            <person name="Lee D.W."/>
            <person name="Park M.Y."/>
            <person name="Kim J.J."/>
            <person name="Kim B.S."/>
        </authorList>
    </citation>
    <scope>NUCLEOTIDE SEQUENCE [LARGE SCALE GENOMIC DNA]</scope>
    <source>
        <strain evidence="1 2">DSM 103726</strain>
    </source>
</reference>
<name>A0ABU8RLM8_9ACTN</name>
<proteinExistence type="predicted"/>